<dbReference type="HOGENOM" id="CLU_213679_0_0_9"/>
<protein>
    <submittedName>
        <fullName evidence="1">Uncharacterized protein</fullName>
    </submittedName>
</protein>
<gene>
    <name evidence="1" type="ORF">IIG_05928</name>
</gene>
<evidence type="ECO:0000313" key="1">
    <source>
        <dbReference type="EMBL" id="EJR24597.1"/>
    </source>
</evidence>
<name>J8GUJ1_BACCE</name>
<organism evidence="1 2">
    <name type="scientific">Bacillus cereus VD048</name>
    <dbReference type="NCBI Taxonomy" id="1053226"/>
    <lineage>
        <taxon>Bacteria</taxon>
        <taxon>Bacillati</taxon>
        <taxon>Bacillota</taxon>
        <taxon>Bacilli</taxon>
        <taxon>Bacillales</taxon>
        <taxon>Bacillaceae</taxon>
        <taxon>Bacillus</taxon>
        <taxon>Bacillus cereus group</taxon>
    </lineage>
</organism>
<dbReference type="Proteomes" id="UP000006960">
    <property type="component" value="Unassembled WGS sequence"/>
</dbReference>
<dbReference type="PATRIC" id="fig|1053226.3.peg.6037"/>
<sequence>MHKFVVTYEIPPMIGELTVDIKAKDEDEALYIARCFLPRAATVRGAKSKYYTI</sequence>
<dbReference type="EMBL" id="AHEU01000059">
    <property type="protein sequence ID" value="EJR24597.1"/>
    <property type="molecule type" value="Genomic_DNA"/>
</dbReference>
<reference evidence="1 2" key="1">
    <citation type="submission" date="2012-04" db="EMBL/GenBank/DDBJ databases">
        <title>The Genome Sequence of Bacillus cereus VD048.</title>
        <authorList>
            <consortium name="The Broad Institute Genome Sequencing Platform"/>
            <consortium name="The Broad Institute Genome Sequencing Center for Infectious Disease"/>
            <person name="Feldgarden M."/>
            <person name="Van der Auwera G.A."/>
            <person name="Mahillon J."/>
            <person name="Duprez V."/>
            <person name="Timmery S."/>
            <person name="Mattelet C."/>
            <person name="Dierick K."/>
            <person name="Sun M."/>
            <person name="Yu Z."/>
            <person name="Zhu L."/>
            <person name="Hu X."/>
            <person name="Shank E.B."/>
            <person name="Swiecicka I."/>
            <person name="Hansen B.M."/>
            <person name="Andrup L."/>
            <person name="Young S.K."/>
            <person name="Zeng Q."/>
            <person name="Gargeya S."/>
            <person name="Fitzgerald M."/>
            <person name="Haas B."/>
            <person name="Abouelleil A."/>
            <person name="Alvarado L."/>
            <person name="Arachchi H.M."/>
            <person name="Berlin A."/>
            <person name="Chapman S.B."/>
            <person name="Goldberg J."/>
            <person name="Griggs A."/>
            <person name="Gujja S."/>
            <person name="Hansen M."/>
            <person name="Howarth C."/>
            <person name="Imamovic A."/>
            <person name="Larimer J."/>
            <person name="McCowen C."/>
            <person name="Montmayeur A."/>
            <person name="Murphy C."/>
            <person name="Neiman D."/>
            <person name="Pearson M."/>
            <person name="Priest M."/>
            <person name="Roberts A."/>
            <person name="Saif S."/>
            <person name="Shea T."/>
            <person name="Sisk P."/>
            <person name="Sykes S."/>
            <person name="Wortman J."/>
            <person name="Nusbaum C."/>
            <person name="Birren B."/>
        </authorList>
    </citation>
    <scope>NUCLEOTIDE SEQUENCE [LARGE SCALE GENOMIC DNA]</scope>
    <source>
        <strain evidence="1 2">VD048</strain>
    </source>
</reference>
<accession>J8GUJ1</accession>
<evidence type="ECO:0000313" key="2">
    <source>
        <dbReference type="Proteomes" id="UP000006960"/>
    </source>
</evidence>
<dbReference type="AlphaFoldDB" id="J8GUJ1"/>
<comment type="caution">
    <text evidence="1">The sequence shown here is derived from an EMBL/GenBank/DDBJ whole genome shotgun (WGS) entry which is preliminary data.</text>
</comment>
<dbReference type="RefSeq" id="WP_002167196.1">
    <property type="nucleotide sequence ID" value="NZ_JH792318.1"/>
</dbReference>
<proteinExistence type="predicted"/>